<organism evidence="14 15">
    <name type="scientific">Kaistia hirudinis</name>
    <dbReference type="NCBI Taxonomy" id="1293440"/>
    <lineage>
        <taxon>Bacteria</taxon>
        <taxon>Pseudomonadati</taxon>
        <taxon>Pseudomonadota</taxon>
        <taxon>Alphaproteobacteria</taxon>
        <taxon>Hyphomicrobiales</taxon>
        <taxon>Kaistiaceae</taxon>
        <taxon>Kaistia</taxon>
    </lineage>
</organism>
<dbReference type="InterPro" id="IPR005467">
    <property type="entry name" value="His_kinase_dom"/>
</dbReference>
<dbReference type="Pfam" id="PF02518">
    <property type="entry name" value="HATPase_c"/>
    <property type="match status" value="1"/>
</dbReference>
<feature type="domain" description="Histidine kinase" evidence="12">
    <location>
        <begin position="756"/>
        <end position="977"/>
    </location>
</feature>
<evidence type="ECO:0000256" key="3">
    <source>
        <dbReference type="ARBA" id="ARBA00012438"/>
    </source>
</evidence>
<dbReference type="InterPro" id="IPR035965">
    <property type="entry name" value="PAS-like_dom_sf"/>
</dbReference>
<keyword evidence="15" id="KW-1185">Reference proteome</keyword>
<dbReference type="InterPro" id="IPR004358">
    <property type="entry name" value="Sig_transdc_His_kin-like_C"/>
</dbReference>
<evidence type="ECO:0000256" key="2">
    <source>
        <dbReference type="ARBA" id="ARBA00004370"/>
    </source>
</evidence>
<feature type="compositionally biased region" description="Low complexity" evidence="11">
    <location>
        <begin position="264"/>
        <end position="294"/>
    </location>
</feature>
<feature type="compositionally biased region" description="Low complexity" evidence="11">
    <location>
        <begin position="581"/>
        <end position="596"/>
    </location>
</feature>
<keyword evidence="8" id="KW-0067">ATP-binding</keyword>
<dbReference type="SMART" id="SM00388">
    <property type="entry name" value="HisKA"/>
    <property type="match status" value="1"/>
</dbReference>
<dbReference type="InterPro" id="IPR036097">
    <property type="entry name" value="HisK_dim/P_sf"/>
</dbReference>
<feature type="region of interest" description="Disordered" evidence="11">
    <location>
        <begin position="461"/>
        <end position="500"/>
    </location>
</feature>
<dbReference type="GO" id="GO:0009927">
    <property type="term" value="F:histidine phosphotransfer kinase activity"/>
    <property type="evidence" value="ECO:0007669"/>
    <property type="project" value="TreeGrafter"/>
</dbReference>
<accession>A0A840AJK7</accession>
<dbReference type="SUPFAM" id="SSF47384">
    <property type="entry name" value="Homodimeric domain of signal transducing histidine kinase"/>
    <property type="match status" value="1"/>
</dbReference>
<comment type="subcellular location">
    <subcellularLocation>
        <location evidence="2">Membrane</location>
    </subcellularLocation>
</comment>
<dbReference type="EC" id="2.7.13.3" evidence="3"/>
<evidence type="ECO:0000256" key="9">
    <source>
        <dbReference type="ARBA" id="ARBA00023012"/>
    </source>
</evidence>
<dbReference type="SUPFAM" id="SSF55785">
    <property type="entry name" value="PYP-like sensor domain (PAS domain)"/>
    <property type="match status" value="1"/>
</dbReference>
<dbReference type="InterPro" id="IPR003594">
    <property type="entry name" value="HATPase_dom"/>
</dbReference>
<feature type="compositionally biased region" description="Low complexity" evidence="11">
    <location>
        <begin position="489"/>
        <end position="500"/>
    </location>
</feature>
<dbReference type="Pfam" id="PF00989">
    <property type="entry name" value="PAS"/>
    <property type="match status" value="1"/>
</dbReference>
<dbReference type="PANTHER" id="PTHR43047">
    <property type="entry name" value="TWO-COMPONENT HISTIDINE PROTEIN KINASE"/>
    <property type="match status" value="1"/>
</dbReference>
<keyword evidence="5" id="KW-0808">Transferase</keyword>
<feature type="domain" description="PAS" evidence="13">
    <location>
        <begin position="613"/>
        <end position="683"/>
    </location>
</feature>
<dbReference type="SUPFAM" id="SSF55874">
    <property type="entry name" value="ATPase domain of HSP90 chaperone/DNA topoisomerase II/histidine kinase"/>
    <property type="match status" value="1"/>
</dbReference>
<dbReference type="InterPro" id="IPR013767">
    <property type="entry name" value="PAS_fold"/>
</dbReference>
<evidence type="ECO:0000256" key="5">
    <source>
        <dbReference type="ARBA" id="ARBA00022679"/>
    </source>
</evidence>
<dbReference type="EMBL" id="JACIDS010000002">
    <property type="protein sequence ID" value="MBB3930410.1"/>
    <property type="molecule type" value="Genomic_DNA"/>
</dbReference>
<dbReference type="PANTHER" id="PTHR43047:SF72">
    <property type="entry name" value="OSMOSENSING HISTIDINE PROTEIN KINASE SLN1"/>
    <property type="match status" value="1"/>
</dbReference>
<reference evidence="14 15" key="1">
    <citation type="submission" date="2020-08" db="EMBL/GenBank/DDBJ databases">
        <title>Genomic Encyclopedia of Type Strains, Phase IV (KMG-IV): sequencing the most valuable type-strain genomes for metagenomic binning, comparative biology and taxonomic classification.</title>
        <authorList>
            <person name="Goeker M."/>
        </authorList>
    </citation>
    <scope>NUCLEOTIDE SEQUENCE [LARGE SCALE GENOMIC DNA]</scope>
    <source>
        <strain evidence="14 15">DSM 25966</strain>
    </source>
</reference>
<keyword evidence="4" id="KW-0597">Phosphoprotein</keyword>
<dbReference type="GO" id="GO:0000155">
    <property type="term" value="F:phosphorelay sensor kinase activity"/>
    <property type="evidence" value="ECO:0007669"/>
    <property type="project" value="InterPro"/>
</dbReference>
<dbReference type="Gene3D" id="3.30.565.10">
    <property type="entry name" value="Histidine kinase-like ATPase, C-terminal domain"/>
    <property type="match status" value="1"/>
</dbReference>
<dbReference type="AlphaFoldDB" id="A0A840AJK7"/>
<dbReference type="GO" id="GO:0005524">
    <property type="term" value="F:ATP binding"/>
    <property type="evidence" value="ECO:0007669"/>
    <property type="project" value="UniProtKB-KW"/>
</dbReference>
<proteinExistence type="predicted"/>
<dbReference type="Gene3D" id="3.30.450.20">
    <property type="entry name" value="PAS domain"/>
    <property type="match status" value="1"/>
</dbReference>
<dbReference type="GO" id="GO:0006355">
    <property type="term" value="P:regulation of DNA-templated transcription"/>
    <property type="evidence" value="ECO:0007669"/>
    <property type="project" value="InterPro"/>
</dbReference>
<dbReference type="GO" id="GO:0005886">
    <property type="term" value="C:plasma membrane"/>
    <property type="evidence" value="ECO:0007669"/>
    <property type="project" value="TreeGrafter"/>
</dbReference>
<keyword evidence="10" id="KW-0472">Membrane</keyword>
<evidence type="ECO:0000256" key="11">
    <source>
        <dbReference type="SAM" id="MobiDB-lite"/>
    </source>
</evidence>
<dbReference type="Pfam" id="PF00512">
    <property type="entry name" value="HisKA"/>
    <property type="match status" value="1"/>
</dbReference>
<dbReference type="CDD" id="cd00082">
    <property type="entry name" value="HisKA"/>
    <property type="match status" value="1"/>
</dbReference>
<dbReference type="Proteomes" id="UP000553963">
    <property type="component" value="Unassembled WGS sequence"/>
</dbReference>
<evidence type="ECO:0000256" key="6">
    <source>
        <dbReference type="ARBA" id="ARBA00022741"/>
    </source>
</evidence>
<evidence type="ECO:0000259" key="12">
    <source>
        <dbReference type="PROSITE" id="PS50109"/>
    </source>
</evidence>
<feature type="region of interest" description="Disordered" evidence="11">
    <location>
        <begin position="581"/>
        <end position="600"/>
    </location>
</feature>
<evidence type="ECO:0000256" key="4">
    <source>
        <dbReference type="ARBA" id="ARBA00022553"/>
    </source>
</evidence>
<keyword evidence="7" id="KW-0418">Kinase</keyword>
<dbReference type="SMART" id="SM00091">
    <property type="entry name" value="PAS"/>
    <property type="match status" value="2"/>
</dbReference>
<evidence type="ECO:0000256" key="10">
    <source>
        <dbReference type="ARBA" id="ARBA00023136"/>
    </source>
</evidence>
<evidence type="ECO:0000256" key="7">
    <source>
        <dbReference type="ARBA" id="ARBA00022777"/>
    </source>
</evidence>
<evidence type="ECO:0000259" key="13">
    <source>
        <dbReference type="PROSITE" id="PS50112"/>
    </source>
</evidence>
<dbReference type="SMART" id="SM00387">
    <property type="entry name" value="HATPase_c"/>
    <property type="match status" value="1"/>
</dbReference>
<dbReference type="InterPro" id="IPR036890">
    <property type="entry name" value="HATPase_C_sf"/>
</dbReference>
<evidence type="ECO:0000256" key="1">
    <source>
        <dbReference type="ARBA" id="ARBA00000085"/>
    </source>
</evidence>
<dbReference type="Gene3D" id="1.10.287.130">
    <property type="match status" value="1"/>
</dbReference>
<dbReference type="InterPro" id="IPR003661">
    <property type="entry name" value="HisK_dim/P_dom"/>
</dbReference>
<comment type="catalytic activity">
    <reaction evidence="1">
        <text>ATP + protein L-histidine = ADP + protein N-phospho-L-histidine.</text>
        <dbReference type="EC" id="2.7.13.3"/>
    </reaction>
</comment>
<comment type="caution">
    <text evidence="14">The sequence shown here is derived from an EMBL/GenBank/DDBJ whole genome shotgun (WGS) entry which is preliminary data.</text>
</comment>
<gene>
    <name evidence="14" type="ORF">GGR25_001449</name>
</gene>
<evidence type="ECO:0000313" key="15">
    <source>
        <dbReference type="Proteomes" id="UP000553963"/>
    </source>
</evidence>
<name>A0A840AJK7_9HYPH</name>
<dbReference type="FunFam" id="1.10.287.130:FF:000038">
    <property type="entry name" value="Sensory transduction histidine kinase"/>
    <property type="match status" value="1"/>
</dbReference>
<evidence type="ECO:0000256" key="8">
    <source>
        <dbReference type="ARBA" id="ARBA00022840"/>
    </source>
</evidence>
<dbReference type="NCBIfam" id="TIGR00229">
    <property type="entry name" value="sensory_box"/>
    <property type="match status" value="1"/>
</dbReference>
<dbReference type="PROSITE" id="PS50109">
    <property type="entry name" value="HIS_KIN"/>
    <property type="match status" value="1"/>
</dbReference>
<dbReference type="InterPro" id="IPR000014">
    <property type="entry name" value="PAS"/>
</dbReference>
<feature type="region of interest" description="Disordered" evidence="11">
    <location>
        <begin position="246"/>
        <end position="334"/>
    </location>
</feature>
<sequence>MSGRSHAFLDLAALPAIGSALLAAAPVLLYAADGRRILFANAAGAAFMGDGSIAQLLERRLSAALPAGEAVARFARAVPIGARRLERIRFHVGGRLTNVAADCRHVELPGEGTGVLVTIAAPTTARAPLADRARALVEDLANDDCLVAVAGLDGRPLALAGGFDTLAAGEAAIEQLAAAVATSGERLLKRVLRVGDFRRAAGAARFSSEGLDGLLTILGPAERIAFEPEPTAAPAVQMPVVDDLTSTAPMPVSSEPASAAVDGPAQPEEAEMAAPDVPLAAETAEAEVEPTLAETIDTPPETATARDEDAAVEPVGQDESEAERVPDEPVAAEATVPEATAEAASQPAFAFVAPRGPVRFVFQMDAETRFTFVSADLAAIVGPVAGDIVGKSWAEVAAARGLEGARNLAAVLARRDTWSGVTLEWPADGTRQRVAVDLAALPAFARDRRFEGYRGFGVIRPLETRRQEEPEAQPEPEARPETGTQQDSAPPAETVAPAVTSNVVRLPRAAVPAAETERLSVPEQEAFRRIAAALGAEDAARRSSAIREAVPAPAAEAAPAAEPPAAVEPVDAAPIEEPVAPETDATPAAEPVAEPAAPAPSAPLEALHAVEQKLVELEAILDTATDGILVVDQDGLVERLNRSAEALFGIETAAVAGHRFTELLAEESRKSALDYLDGLTRNGVASVLNDGREVIGRVPQGGLIPLFMTMGRLPATGKFCAVLRDITQWKNAEEELINARRAAETASMQKSDFLAKISHEIRTPLNAIIGFSEVMMEERFGPIGTERYKEYLRDIHVSGAHLMSLINDLLDLSKIEAGKLDLAFQAVSLNDLVMECVAVMQPQANRERIIIRTSISDQVPNIVADARSIRQIVLNLLSNAVKFTLAGGQVIVSTVMEESGEVTLRIRDTGVGMSASDIETALKPFRQLATSRERRSDGTGLGLPLTKALVEANRAAFAIDSTVGQGTLVRVTFPPTRVLAG</sequence>
<dbReference type="PRINTS" id="PR00344">
    <property type="entry name" value="BCTRLSENSOR"/>
</dbReference>
<dbReference type="PROSITE" id="PS50112">
    <property type="entry name" value="PAS"/>
    <property type="match status" value="1"/>
</dbReference>
<protein>
    <recommendedName>
        <fullName evidence="3">histidine kinase</fullName>
        <ecNumber evidence="3">2.7.13.3</ecNumber>
    </recommendedName>
</protein>
<dbReference type="RefSeq" id="WP_183398071.1">
    <property type="nucleotide sequence ID" value="NZ_JACIDS010000002.1"/>
</dbReference>
<dbReference type="CDD" id="cd00130">
    <property type="entry name" value="PAS"/>
    <property type="match status" value="1"/>
</dbReference>
<evidence type="ECO:0000313" key="14">
    <source>
        <dbReference type="EMBL" id="MBB3930410.1"/>
    </source>
</evidence>
<keyword evidence="9" id="KW-0902">Two-component regulatory system</keyword>
<keyword evidence="6" id="KW-0547">Nucleotide-binding</keyword>